<dbReference type="InterPro" id="IPR006860">
    <property type="entry name" value="FecR"/>
</dbReference>
<dbReference type="InterPro" id="IPR012373">
    <property type="entry name" value="Ferrdict_sens_TM"/>
</dbReference>
<dbReference type="InterPro" id="IPR032508">
    <property type="entry name" value="FecR_C"/>
</dbReference>
<feature type="transmembrane region" description="Helical" evidence="1">
    <location>
        <begin position="58"/>
        <end position="80"/>
    </location>
</feature>
<evidence type="ECO:0000256" key="1">
    <source>
        <dbReference type="SAM" id="Phobius"/>
    </source>
</evidence>
<accession>R9ID50</accession>
<protein>
    <submittedName>
        <fullName evidence="4">Uncharacterized protein</fullName>
    </submittedName>
</protein>
<gene>
    <name evidence="4" type="ORF">C802_00181</name>
</gene>
<name>R9ID50_9BACT</name>
<evidence type="ECO:0000313" key="4">
    <source>
        <dbReference type="EMBL" id="EOS16502.1"/>
    </source>
</evidence>
<sequence>MGEFCLFPVLVVKMNRNNMEKEEKDIRFVARFYRENRLNTTKAWQKLGIRKERNHATLLYRLTAIAAVVGLIAGFSWWWMYDRQDWIVIASPTRTVKEITLPDDSRITLAENSTLRYDRKAYGKKNRNVALDGKAYFSVVHQEQCSFTVQTELANIQVLGTRFQVTAKADQTSATVESGKVLFYNKEQKEAILTKGMHASINQQGQMRIDKQSDPNAFAWKTRVFVYNETSLKKVVEELEAVYKVHINRVPQETHYLTASFDNIPVEEIIEIINQTLDTKLDITK</sequence>
<dbReference type="PIRSF" id="PIRSF018266">
    <property type="entry name" value="FecR"/>
    <property type="match status" value="1"/>
</dbReference>
<feature type="domain" description="FecR protein" evidence="2">
    <location>
        <begin position="91"/>
        <end position="181"/>
    </location>
</feature>
<dbReference type="PATRIC" id="fig|1235788.3.peg.174"/>
<dbReference type="STRING" id="1235788.C802_00181"/>
<evidence type="ECO:0000259" key="2">
    <source>
        <dbReference type="Pfam" id="PF04773"/>
    </source>
</evidence>
<comment type="caution">
    <text evidence="4">The sequence shown here is derived from an EMBL/GenBank/DDBJ whole genome shotgun (WGS) entry which is preliminary data.</text>
</comment>
<dbReference type="GO" id="GO:0016989">
    <property type="term" value="F:sigma factor antagonist activity"/>
    <property type="evidence" value="ECO:0007669"/>
    <property type="project" value="TreeGrafter"/>
</dbReference>
<dbReference type="Pfam" id="PF16344">
    <property type="entry name" value="FecR_C"/>
    <property type="match status" value="1"/>
</dbReference>
<organism evidence="4 5">
    <name type="scientific">Phocaeicola sartorii</name>
    <dbReference type="NCBI Taxonomy" id="671267"/>
    <lineage>
        <taxon>Bacteria</taxon>
        <taxon>Pseudomonadati</taxon>
        <taxon>Bacteroidota</taxon>
        <taxon>Bacteroidia</taxon>
        <taxon>Bacteroidales</taxon>
        <taxon>Bacteroidaceae</taxon>
        <taxon>Phocaeicola</taxon>
    </lineage>
</organism>
<dbReference type="AlphaFoldDB" id="R9ID50"/>
<dbReference type="EMBL" id="ASSP01000003">
    <property type="protein sequence ID" value="EOS16502.1"/>
    <property type="molecule type" value="Genomic_DNA"/>
</dbReference>
<keyword evidence="1" id="KW-0472">Membrane</keyword>
<evidence type="ECO:0000313" key="5">
    <source>
        <dbReference type="Proteomes" id="UP000014200"/>
    </source>
</evidence>
<dbReference type="HOGENOM" id="CLU_050192_2_2_10"/>
<reference evidence="4 5" key="1">
    <citation type="submission" date="2013-04" db="EMBL/GenBank/DDBJ databases">
        <title>The Genome Sequence of Bacteroides massiliensis dnLKV3.</title>
        <authorList>
            <consortium name="The Broad Institute Genomics Platform"/>
            <consortium name="The Broad Institute Genome Sequencing Center for Infectious Disease"/>
            <person name="Earl A."/>
            <person name="Xavier R."/>
            <person name="Kuhn K."/>
            <person name="Stappenbeck T."/>
            <person name="Walker B."/>
            <person name="Young S."/>
            <person name="Zeng Q."/>
            <person name="Gargeya S."/>
            <person name="Fitzgerald M."/>
            <person name="Haas B."/>
            <person name="Abouelleil A."/>
            <person name="Allen A.W."/>
            <person name="Alvarado L."/>
            <person name="Arachchi H.M."/>
            <person name="Berlin A.M."/>
            <person name="Chapman S.B."/>
            <person name="Gainer-Dewar J."/>
            <person name="Goldberg J."/>
            <person name="Griggs A."/>
            <person name="Gujja S."/>
            <person name="Hansen M."/>
            <person name="Howarth C."/>
            <person name="Imamovic A."/>
            <person name="Ireland A."/>
            <person name="Larimer J."/>
            <person name="McCowan C."/>
            <person name="Murphy C."/>
            <person name="Pearson M."/>
            <person name="Poon T.W."/>
            <person name="Priest M."/>
            <person name="Roberts A."/>
            <person name="Saif S."/>
            <person name="Shea T."/>
            <person name="Sisk P."/>
            <person name="Sykes S."/>
            <person name="Wortman J."/>
            <person name="Nusbaum C."/>
            <person name="Birren B."/>
        </authorList>
    </citation>
    <scope>NUCLEOTIDE SEQUENCE [LARGE SCALE GENOMIC DNA]</scope>
    <source>
        <strain evidence="5">dnLKV3</strain>
    </source>
</reference>
<dbReference type="PANTHER" id="PTHR30273:SF2">
    <property type="entry name" value="PROTEIN FECR"/>
    <property type="match status" value="1"/>
</dbReference>
<keyword evidence="1" id="KW-0812">Transmembrane</keyword>
<proteinExistence type="predicted"/>
<dbReference type="Gene3D" id="2.60.120.1440">
    <property type="match status" value="1"/>
</dbReference>
<dbReference type="Pfam" id="PF04773">
    <property type="entry name" value="FecR"/>
    <property type="match status" value="1"/>
</dbReference>
<feature type="domain" description="Protein FecR C-terminal" evidence="3">
    <location>
        <begin position="225"/>
        <end position="283"/>
    </location>
</feature>
<keyword evidence="5" id="KW-1185">Reference proteome</keyword>
<keyword evidence="1" id="KW-1133">Transmembrane helix</keyword>
<dbReference type="Gene3D" id="3.55.50.30">
    <property type="match status" value="1"/>
</dbReference>
<evidence type="ECO:0000259" key="3">
    <source>
        <dbReference type="Pfam" id="PF16344"/>
    </source>
</evidence>
<dbReference type="PANTHER" id="PTHR30273">
    <property type="entry name" value="PERIPLASMIC SIGNAL SENSOR AND SIGMA FACTOR ACTIVATOR FECR-RELATED"/>
    <property type="match status" value="1"/>
</dbReference>
<dbReference type="Proteomes" id="UP000014200">
    <property type="component" value="Unassembled WGS sequence"/>
</dbReference>